<dbReference type="Gene3D" id="1.20.120.330">
    <property type="entry name" value="Nucleotidyltransferases domain 2"/>
    <property type="match status" value="1"/>
</dbReference>
<keyword evidence="3" id="KW-1185">Reference proteome</keyword>
<organism evidence="2 3">
    <name type="scientific">Nitratireductor basaltis</name>
    <dbReference type="NCBI Taxonomy" id="472175"/>
    <lineage>
        <taxon>Bacteria</taxon>
        <taxon>Pseudomonadati</taxon>
        <taxon>Pseudomonadota</taxon>
        <taxon>Alphaproteobacteria</taxon>
        <taxon>Hyphomicrobiales</taxon>
        <taxon>Phyllobacteriaceae</taxon>
        <taxon>Nitratireductor</taxon>
    </lineage>
</organism>
<comment type="caution">
    <text evidence="2">The sequence shown here is derived from an EMBL/GenBank/DDBJ whole genome shotgun (WGS) entry which is preliminary data.</text>
</comment>
<proteinExistence type="predicted"/>
<dbReference type="AlphaFoldDB" id="A0A084U9U1"/>
<reference evidence="2 3" key="1">
    <citation type="submission" date="2014-05" db="EMBL/GenBank/DDBJ databases">
        <title>Draft Genome Sequence of Nitratireductor basaltis Strain UMTGB225, A Marine Bacterium Isolated from Green Barrel Tunicate.</title>
        <authorList>
            <person name="Gan H.Y."/>
        </authorList>
    </citation>
    <scope>NUCLEOTIDE SEQUENCE [LARGE SCALE GENOMIC DNA]</scope>
    <source>
        <strain evidence="2 3">UMTGB225</strain>
    </source>
</reference>
<dbReference type="STRING" id="472175.EL18_00745"/>
<protein>
    <submittedName>
        <fullName evidence="2">HEPN domain protein</fullName>
    </submittedName>
</protein>
<dbReference type="SUPFAM" id="SSF81593">
    <property type="entry name" value="Nucleotidyltransferase substrate binding subunit/domain"/>
    <property type="match status" value="1"/>
</dbReference>
<gene>
    <name evidence="2" type="ORF">EL18_00745</name>
</gene>
<evidence type="ECO:0000313" key="3">
    <source>
        <dbReference type="Proteomes" id="UP000053675"/>
    </source>
</evidence>
<evidence type="ECO:0000313" key="2">
    <source>
        <dbReference type="EMBL" id="KFB09727.1"/>
    </source>
</evidence>
<dbReference type="eggNOG" id="COG2250">
    <property type="taxonomic scope" value="Bacteria"/>
</dbReference>
<name>A0A084U9U1_9HYPH</name>
<sequence>MNMHRLELQKIALSKLDDAELLFQSERYSNAYYLFGYAAEIALKARIAHRFTAETIPDKRFVQAVYSHDLDALVNLAGLRTELECARKTSPQFDSYWSTVSDWSEAARYDMIDVFNSTAMRDAMVDKTDGVFQWLQSFW</sequence>
<evidence type="ECO:0000259" key="1">
    <source>
        <dbReference type="Pfam" id="PF05168"/>
    </source>
</evidence>
<dbReference type="Pfam" id="PF05168">
    <property type="entry name" value="HEPN"/>
    <property type="match status" value="1"/>
</dbReference>
<feature type="domain" description="HEPN" evidence="1">
    <location>
        <begin position="8"/>
        <end position="118"/>
    </location>
</feature>
<dbReference type="Proteomes" id="UP000053675">
    <property type="component" value="Unassembled WGS sequence"/>
</dbReference>
<dbReference type="InterPro" id="IPR007842">
    <property type="entry name" value="HEPN_dom"/>
</dbReference>
<dbReference type="EMBL" id="JMQM01000001">
    <property type="protein sequence ID" value="KFB09727.1"/>
    <property type="molecule type" value="Genomic_DNA"/>
</dbReference>
<accession>A0A084U9U1</accession>